<sequence>MLDAVDIGRLCIVSNYVREIVSSVYWRKKWRPNISAYDEKGLRCIECRTHWDNCPVCTTRPHFLSYSPERAGCFCSAHMKVWSLKDESVPIGWTSGPFSRLPTYAVMRIMLCLSSRDMACLAIAYPGLKKLLRKPRFLRAHVERFRPLFDCFFIRRPIFSLSIRFFSGLPHTCLLKQHTLSHHCPWCLVDPYLLTMPARLQECYCVDHIHVGDGMIQPGVILWDCTYMSTDENRGWPTFGFKTCAF</sequence>
<keyword evidence="2" id="KW-1185">Reference proteome</keyword>
<name>A0A6N3IR75_9ADEN</name>
<accession>A0A6N3IR75</accession>
<organism evidence="1 2">
    <name type="scientific">Bearded dragon adenovirus 1</name>
    <dbReference type="NCBI Taxonomy" id="2729647"/>
    <lineage>
        <taxon>Viruses</taxon>
        <taxon>Varidnaviria</taxon>
        <taxon>Bamfordvirae</taxon>
        <taxon>Preplasmiviricota</taxon>
        <taxon>Polisuviricotina</taxon>
        <taxon>Pharingeaviricetes</taxon>
        <taxon>Rowavirales</taxon>
        <taxon>Adenoviridae</taxon>
        <taxon>Barthadenovirus</taxon>
        <taxon>Barthadenovirus draconis</taxon>
        <taxon>Lizard atadenovirus B</taxon>
    </lineage>
</organism>
<protein>
    <submittedName>
        <fullName evidence="1">RH</fullName>
    </submittedName>
</protein>
<dbReference type="EMBL" id="MT050041">
    <property type="protein sequence ID" value="QJR83108.1"/>
    <property type="molecule type" value="Genomic_DNA"/>
</dbReference>
<dbReference type="GeneID" id="80536767"/>
<evidence type="ECO:0000313" key="2">
    <source>
        <dbReference type="Proteomes" id="UP000676569"/>
    </source>
</evidence>
<reference evidence="1" key="1">
    <citation type="journal article" date="2020" name="Infect. Genet. Evol.">
        <title>The complete genome sequence of bearded dragon adenovirus 1 harbors three genes encoding proteins of the C-type lectin-like domain superfamily.</title>
        <authorList>
            <person name="Penzes J.J."/>
            <person name="Szirovicza L."/>
            <person name="Harrach B."/>
        </authorList>
    </citation>
    <scope>NUCLEOTIDE SEQUENCE</scope>
    <source>
        <strain evidence="1">BD5H2</strain>
    </source>
</reference>
<dbReference type="RefSeq" id="YP_010798540.1">
    <property type="nucleotide sequence ID" value="NC_076486.1"/>
</dbReference>
<dbReference type="Proteomes" id="UP000676569">
    <property type="component" value="Segment"/>
</dbReference>
<evidence type="ECO:0000313" key="1">
    <source>
        <dbReference type="EMBL" id="QJR83108.1"/>
    </source>
</evidence>
<dbReference type="KEGG" id="vg:80536767"/>
<proteinExistence type="predicted"/>